<evidence type="ECO:0000313" key="3">
    <source>
        <dbReference type="Proteomes" id="UP000299102"/>
    </source>
</evidence>
<dbReference type="AlphaFoldDB" id="A0A4C1TCU3"/>
<feature type="compositionally biased region" description="Polar residues" evidence="1">
    <location>
        <begin position="96"/>
        <end position="112"/>
    </location>
</feature>
<evidence type="ECO:0000313" key="2">
    <source>
        <dbReference type="EMBL" id="GBP11400.1"/>
    </source>
</evidence>
<dbReference type="Proteomes" id="UP000299102">
    <property type="component" value="Unassembled WGS sequence"/>
</dbReference>
<organism evidence="2 3">
    <name type="scientific">Eumeta variegata</name>
    <name type="common">Bagworm moth</name>
    <name type="synonym">Eumeta japonica</name>
    <dbReference type="NCBI Taxonomy" id="151549"/>
    <lineage>
        <taxon>Eukaryota</taxon>
        <taxon>Metazoa</taxon>
        <taxon>Ecdysozoa</taxon>
        <taxon>Arthropoda</taxon>
        <taxon>Hexapoda</taxon>
        <taxon>Insecta</taxon>
        <taxon>Pterygota</taxon>
        <taxon>Neoptera</taxon>
        <taxon>Endopterygota</taxon>
        <taxon>Lepidoptera</taxon>
        <taxon>Glossata</taxon>
        <taxon>Ditrysia</taxon>
        <taxon>Tineoidea</taxon>
        <taxon>Psychidae</taxon>
        <taxon>Oiketicinae</taxon>
        <taxon>Eumeta</taxon>
    </lineage>
</organism>
<dbReference type="EMBL" id="BGZK01000046">
    <property type="protein sequence ID" value="GBP11400.1"/>
    <property type="molecule type" value="Genomic_DNA"/>
</dbReference>
<protein>
    <submittedName>
        <fullName evidence="2">Uncharacterized protein</fullName>
    </submittedName>
</protein>
<reference evidence="2 3" key="1">
    <citation type="journal article" date="2019" name="Commun. Biol.">
        <title>The bagworm genome reveals a unique fibroin gene that provides high tensile strength.</title>
        <authorList>
            <person name="Kono N."/>
            <person name="Nakamura H."/>
            <person name="Ohtoshi R."/>
            <person name="Tomita M."/>
            <person name="Numata K."/>
            <person name="Arakawa K."/>
        </authorList>
    </citation>
    <scope>NUCLEOTIDE SEQUENCE [LARGE SCALE GENOMIC DNA]</scope>
</reference>
<keyword evidence="3" id="KW-1185">Reference proteome</keyword>
<feature type="region of interest" description="Disordered" evidence="1">
    <location>
        <begin position="87"/>
        <end position="112"/>
    </location>
</feature>
<proteinExistence type="predicted"/>
<evidence type="ECO:0000256" key="1">
    <source>
        <dbReference type="SAM" id="MobiDB-lite"/>
    </source>
</evidence>
<comment type="caution">
    <text evidence="2">The sequence shown here is derived from an EMBL/GenBank/DDBJ whole genome shotgun (WGS) entry which is preliminary data.</text>
</comment>
<gene>
    <name evidence="2" type="ORF">EVAR_92912_1</name>
</gene>
<name>A0A4C1TCU3_EUMVA</name>
<sequence length="112" mass="12669">MSLLETRDFNAWSVWWATSGNVELCDFFNMEEYMYTMMGVSRHLKYRGGKAFFLKCGRCDGVQLRSIRWIGVSHPQTITLSIPKCAPESGPALDPSTVNESTIRQRLGGRSS</sequence>
<accession>A0A4C1TCU3</accession>